<dbReference type="RefSeq" id="XP_047767014.1">
    <property type="nucleotide sequence ID" value="XM_047911478.1"/>
</dbReference>
<evidence type="ECO:0000313" key="4">
    <source>
        <dbReference type="Proteomes" id="UP000756132"/>
    </source>
</evidence>
<evidence type="ECO:0008006" key="5">
    <source>
        <dbReference type="Google" id="ProtNLM"/>
    </source>
</evidence>
<keyword evidence="2" id="KW-0812">Transmembrane</keyword>
<dbReference type="OrthoDB" id="10639027at2759"/>
<feature type="compositionally biased region" description="Basic and acidic residues" evidence="1">
    <location>
        <begin position="22"/>
        <end position="37"/>
    </location>
</feature>
<proteinExistence type="predicted"/>
<dbReference type="GeneID" id="71992208"/>
<keyword evidence="2" id="KW-1133">Transmembrane helix</keyword>
<name>A0A9Q8PHN2_PASFU</name>
<feature type="transmembrane region" description="Helical" evidence="2">
    <location>
        <begin position="248"/>
        <end position="275"/>
    </location>
</feature>
<dbReference type="Proteomes" id="UP000756132">
    <property type="component" value="Chromosome 10"/>
</dbReference>
<dbReference type="KEGG" id="ffu:CLAFUR5_12330"/>
<evidence type="ECO:0000256" key="2">
    <source>
        <dbReference type="SAM" id="Phobius"/>
    </source>
</evidence>
<feature type="region of interest" description="Disordered" evidence="1">
    <location>
        <begin position="1"/>
        <end position="38"/>
    </location>
</feature>
<organism evidence="3 4">
    <name type="scientific">Passalora fulva</name>
    <name type="common">Tomato leaf mold</name>
    <name type="synonym">Cladosporium fulvum</name>
    <dbReference type="NCBI Taxonomy" id="5499"/>
    <lineage>
        <taxon>Eukaryota</taxon>
        <taxon>Fungi</taxon>
        <taxon>Dikarya</taxon>
        <taxon>Ascomycota</taxon>
        <taxon>Pezizomycotina</taxon>
        <taxon>Dothideomycetes</taxon>
        <taxon>Dothideomycetidae</taxon>
        <taxon>Mycosphaerellales</taxon>
        <taxon>Mycosphaerellaceae</taxon>
        <taxon>Fulvia</taxon>
    </lineage>
</organism>
<dbReference type="EMBL" id="CP090172">
    <property type="protein sequence ID" value="UJO22648.1"/>
    <property type="molecule type" value="Genomic_DNA"/>
</dbReference>
<protein>
    <recommendedName>
        <fullName evidence="5">Transmembrane protein</fullName>
    </recommendedName>
</protein>
<keyword evidence="2" id="KW-0472">Membrane</keyword>
<gene>
    <name evidence="3" type="ORF">CLAFUR5_12330</name>
</gene>
<reference evidence="3" key="2">
    <citation type="journal article" date="2022" name="Microb. Genom.">
        <title>A chromosome-scale genome assembly of the tomato pathogen Cladosporium fulvum reveals a compartmentalized genome architecture and the presence of a dispensable chromosome.</title>
        <authorList>
            <person name="Zaccaron A.Z."/>
            <person name="Chen L.H."/>
            <person name="Samaras A."/>
            <person name="Stergiopoulos I."/>
        </authorList>
    </citation>
    <scope>NUCLEOTIDE SEQUENCE</scope>
    <source>
        <strain evidence="3">Race5_Kim</strain>
    </source>
</reference>
<evidence type="ECO:0000256" key="1">
    <source>
        <dbReference type="SAM" id="MobiDB-lite"/>
    </source>
</evidence>
<reference evidence="3" key="1">
    <citation type="submission" date="2021-12" db="EMBL/GenBank/DDBJ databases">
        <authorList>
            <person name="Zaccaron A."/>
            <person name="Stergiopoulos I."/>
        </authorList>
    </citation>
    <scope>NUCLEOTIDE SEQUENCE</scope>
    <source>
        <strain evidence="3">Race5_Kim</strain>
    </source>
</reference>
<dbReference type="AlphaFoldDB" id="A0A9Q8PHN2"/>
<keyword evidence="4" id="KW-1185">Reference proteome</keyword>
<accession>A0A9Q8PHN2</accession>
<feature type="compositionally biased region" description="Basic and acidic residues" evidence="1">
    <location>
        <begin position="62"/>
        <end position="81"/>
    </location>
</feature>
<sequence length="278" mass="30360">MSPVKADQDAAAAISGETTFGPKDRTPPQAQGKDKESPAALSICYGVEQEILPWGFEVSNRDETRQEAELHRATKGPDTRAAKTGAMDAGEQLKSEVDAPRVLDPLTICIGAGQEIRPVARAVPRKSRAQRVEAEPAVRQRSSLDAMQDLLRQESTLVAKALLDGPILRKVETKDVPDTVEEAMRLLLRDSRGFLQWAVDAKREQLEKKDDEVETQDASTDIEAEVQTIAEGESCVFGIERAAVMDRYISVVVISAIVLMVAMTMTLLFIATITLSSL</sequence>
<evidence type="ECO:0000313" key="3">
    <source>
        <dbReference type="EMBL" id="UJO22648.1"/>
    </source>
</evidence>
<feature type="region of interest" description="Disordered" evidence="1">
    <location>
        <begin position="62"/>
        <end position="87"/>
    </location>
</feature>